<keyword evidence="9" id="KW-1185">Reference proteome</keyword>
<dbReference type="GO" id="GO:0032267">
    <property type="term" value="F:tRNA(Ile)-lysidine synthase activity"/>
    <property type="evidence" value="ECO:0007669"/>
    <property type="project" value="UniProtKB-EC"/>
</dbReference>
<dbReference type="InterPro" id="IPR012795">
    <property type="entry name" value="tRNA_Ile_lys_synt_N"/>
</dbReference>
<dbReference type="AlphaFoldDB" id="A0A2J6TQE8"/>
<dbReference type="PANTHER" id="PTHR43033">
    <property type="entry name" value="TRNA(ILE)-LYSIDINE SYNTHASE-RELATED"/>
    <property type="match status" value="1"/>
</dbReference>
<reference evidence="8 9" key="1">
    <citation type="submission" date="2016-04" db="EMBL/GenBank/DDBJ databases">
        <title>A degradative enzymes factory behind the ericoid mycorrhizal symbiosis.</title>
        <authorList>
            <consortium name="DOE Joint Genome Institute"/>
            <person name="Martino E."/>
            <person name="Morin E."/>
            <person name="Grelet G."/>
            <person name="Kuo A."/>
            <person name="Kohler A."/>
            <person name="Daghino S."/>
            <person name="Barry K."/>
            <person name="Choi C."/>
            <person name="Cichocki N."/>
            <person name="Clum A."/>
            <person name="Copeland A."/>
            <person name="Hainaut M."/>
            <person name="Haridas S."/>
            <person name="Labutti K."/>
            <person name="Lindquist E."/>
            <person name="Lipzen A."/>
            <person name="Khouja H.-R."/>
            <person name="Murat C."/>
            <person name="Ohm R."/>
            <person name="Olson A."/>
            <person name="Spatafora J."/>
            <person name="Veneault-Fourrey C."/>
            <person name="Henrissat B."/>
            <person name="Grigoriev I."/>
            <person name="Martin F."/>
            <person name="Perotto S."/>
        </authorList>
    </citation>
    <scope>NUCLEOTIDE SEQUENCE [LARGE SCALE GENOMIC DNA]</scope>
    <source>
        <strain evidence="8 9">E</strain>
    </source>
</reference>
<evidence type="ECO:0000256" key="4">
    <source>
        <dbReference type="ARBA" id="ARBA00022741"/>
    </source>
</evidence>
<keyword evidence="5" id="KW-0067">ATP-binding</keyword>
<proteinExistence type="predicted"/>
<evidence type="ECO:0000313" key="9">
    <source>
        <dbReference type="Proteomes" id="UP000235371"/>
    </source>
</evidence>
<name>A0A2J6TQE8_9HELO</name>
<dbReference type="Pfam" id="PF01171">
    <property type="entry name" value="ATP_bind_3"/>
    <property type="match status" value="1"/>
</dbReference>
<evidence type="ECO:0000256" key="5">
    <source>
        <dbReference type="ARBA" id="ARBA00022840"/>
    </source>
</evidence>
<feature type="non-terminal residue" evidence="8">
    <location>
        <position position="496"/>
    </location>
</feature>
<dbReference type="EC" id="6.3.4.19" evidence="1"/>
<dbReference type="InterPro" id="IPR011063">
    <property type="entry name" value="TilS/TtcA_N"/>
</dbReference>
<evidence type="ECO:0000256" key="3">
    <source>
        <dbReference type="ARBA" id="ARBA00022694"/>
    </source>
</evidence>
<dbReference type="Gene3D" id="3.40.50.620">
    <property type="entry name" value="HUPs"/>
    <property type="match status" value="1"/>
</dbReference>
<dbReference type="InterPro" id="IPR012094">
    <property type="entry name" value="tRNA_Ile_lys_synt"/>
</dbReference>
<protein>
    <recommendedName>
        <fullName evidence="1">tRNA(Ile)-lysidine synthetase</fullName>
        <ecNumber evidence="1">6.3.4.19</ecNumber>
    </recommendedName>
</protein>
<keyword evidence="3" id="KW-0819">tRNA processing</keyword>
<dbReference type="GO" id="GO:0008033">
    <property type="term" value="P:tRNA processing"/>
    <property type="evidence" value="ECO:0007669"/>
    <property type="project" value="UniProtKB-KW"/>
</dbReference>
<sequence length="496" mass="55860">LKFRAFIVDHGLRAGSSAEAEAVSKILEERDIETQILKIKWPRLGDPASLPNFESLARKYRFRLLGRACSDLGIDSLLLGHHEDDQAETILMRLANGQGTRGLVGIKSPAGIPECYGIHGVYESGGYDNTPGGNIDQWKRSVPATFSWSWSDYSTATQFPIESGGIQIYRPFLNFSKPRLIATCITENMEWFEDHSNIEPTTTMRNAIRHIYANHSMPAALTKPALLALSAKLNGQQANRFDIMKSWLAKCKITHFETRIGTVKVRFANLNQFRGPGIVWPPPGAGLIAAELLREIIQLVTPRDHVDLSSLHSAVQHTFPEISQQGERMPQNTAFTASEVYFQPVLANPSRGPSPKATNQKTEWILSRQPYLSRRLPKLQFAVLATPGSWSPWHLYDGRYWIRVQNRSTGSLFMQPFRQEQLADFRASLKKPDGTLLTGDLRRKAPGNIRWTLPTIMRKEEDGKETLIALPSLGLSIPGSMLRWEMRYKKICTDLI</sequence>
<dbReference type="GeneID" id="36581168"/>
<feature type="domain" description="tRNA(Ile)-lysidine/2-thiocytidine synthase N-terminal" evidence="7">
    <location>
        <begin position="2"/>
        <end position="210"/>
    </location>
</feature>
<dbReference type="RefSeq" id="XP_024742148.1">
    <property type="nucleotide sequence ID" value="XM_024873088.1"/>
</dbReference>
<dbReference type="CDD" id="cd01992">
    <property type="entry name" value="TilS_N"/>
    <property type="match status" value="1"/>
</dbReference>
<comment type="catalytic activity">
    <reaction evidence="6">
        <text>cytidine(34) in tRNA(Ile2) + L-lysine + ATP = lysidine(34) in tRNA(Ile2) + AMP + diphosphate + H(+)</text>
        <dbReference type="Rhea" id="RHEA:43744"/>
        <dbReference type="Rhea" id="RHEA-COMP:10625"/>
        <dbReference type="Rhea" id="RHEA-COMP:10670"/>
        <dbReference type="ChEBI" id="CHEBI:15378"/>
        <dbReference type="ChEBI" id="CHEBI:30616"/>
        <dbReference type="ChEBI" id="CHEBI:32551"/>
        <dbReference type="ChEBI" id="CHEBI:33019"/>
        <dbReference type="ChEBI" id="CHEBI:82748"/>
        <dbReference type="ChEBI" id="CHEBI:83665"/>
        <dbReference type="ChEBI" id="CHEBI:456215"/>
        <dbReference type="EC" id="6.3.4.19"/>
    </reaction>
</comment>
<evidence type="ECO:0000256" key="1">
    <source>
        <dbReference type="ARBA" id="ARBA00013267"/>
    </source>
</evidence>
<dbReference type="EMBL" id="KZ613746">
    <property type="protein sequence ID" value="PMD65244.1"/>
    <property type="molecule type" value="Genomic_DNA"/>
</dbReference>
<dbReference type="PANTHER" id="PTHR43033:SF1">
    <property type="entry name" value="TRNA(ILE)-LYSIDINE SYNTHASE-RELATED"/>
    <property type="match status" value="1"/>
</dbReference>
<dbReference type="OrthoDB" id="434144at2759"/>
<evidence type="ECO:0000256" key="2">
    <source>
        <dbReference type="ARBA" id="ARBA00022598"/>
    </source>
</evidence>
<accession>A0A2J6TQE8</accession>
<evidence type="ECO:0000259" key="7">
    <source>
        <dbReference type="Pfam" id="PF01171"/>
    </source>
</evidence>
<keyword evidence="2" id="KW-0436">Ligase</keyword>
<dbReference type="InParanoid" id="A0A2J6TQE8"/>
<evidence type="ECO:0000256" key="6">
    <source>
        <dbReference type="ARBA" id="ARBA00048539"/>
    </source>
</evidence>
<keyword evidence="4" id="KW-0547">Nucleotide-binding</keyword>
<evidence type="ECO:0000313" key="8">
    <source>
        <dbReference type="EMBL" id="PMD65244.1"/>
    </source>
</evidence>
<gene>
    <name evidence="8" type="ORF">K444DRAFT_485109</name>
</gene>
<dbReference type="STRING" id="1095630.A0A2J6TQE8"/>
<dbReference type="InterPro" id="IPR014729">
    <property type="entry name" value="Rossmann-like_a/b/a_fold"/>
</dbReference>
<dbReference type="SUPFAM" id="SSF52402">
    <property type="entry name" value="Adenine nucleotide alpha hydrolases-like"/>
    <property type="match status" value="1"/>
</dbReference>
<organism evidence="8 9">
    <name type="scientific">Hyaloscypha bicolor E</name>
    <dbReference type="NCBI Taxonomy" id="1095630"/>
    <lineage>
        <taxon>Eukaryota</taxon>
        <taxon>Fungi</taxon>
        <taxon>Dikarya</taxon>
        <taxon>Ascomycota</taxon>
        <taxon>Pezizomycotina</taxon>
        <taxon>Leotiomycetes</taxon>
        <taxon>Helotiales</taxon>
        <taxon>Hyaloscyphaceae</taxon>
        <taxon>Hyaloscypha</taxon>
        <taxon>Hyaloscypha bicolor</taxon>
    </lineage>
</organism>
<feature type="non-terminal residue" evidence="8">
    <location>
        <position position="1"/>
    </location>
</feature>
<dbReference type="GO" id="GO:0005524">
    <property type="term" value="F:ATP binding"/>
    <property type="evidence" value="ECO:0007669"/>
    <property type="project" value="UniProtKB-KW"/>
</dbReference>
<dbReference type="Proteomes" id="UP000235371">
    <property type="component" value="Unassembled WGS sequence"/>
</dbReference>